<dbReference type="Gene3D" id="1.20.1270.30">
    <property type="match status" value="1"/>
</dbReference>
<keyword evidence="1" id="KW-0411">Iron-sulfur</keyword>
<keyword evidence="1" id="KW-0408">Iron</keyword>
<dbReference type="GO" id="GO:0006091">
    <property type="term" value="P:generation of precursor metabolites and energy"/>
    <property type="evidence" value="ECO:0007669"/>
    <property type="project" value="InterPro"/>
</dbReference>
<proteinExistence type="predicted"/>
<protein>
    <recommendedName>
        <fullName evidence="8">Transporter</fullName>
    </recommendedName>
</protein>
<feature type="chain" id="PRO_5019517845" description="Transporter" evidence="5">
    <location>
        <begin position="30"/>
        <end position="236"/>
    </location>
</feature>
<keyword evidence="2" id="KW-0533">Nickel</keyword>
<dbReference type="RefSeq" id="WP_125553602.1">
    <property type="nucleotide sequence ID" value="NZ_RBVX01000001.1"/>
</dbReference>
<keyword evidence="1" id="KW-0479">Metal-binding</keyword>
<gene>
    <name evidence="6" type="ORF">D7Z54_01115</name>
</gene>
<dbReference type="GO" id="GO:0043885">
    <property type="term" value="F:anaerobic carbon-monoxide dehydrogenase activity"/>
    <property type="evidence" value="ECO:0007669"/>
    <property type="project" value="InterPro"/>
</dbReference>
<accession>A0A428N9Z9</accession>
<evidence type="ECO:0000256" key="5">
    <source>
        <dbReference type="SAM" id="SignalP"/>
    </source>
</evidence>
<dbReference type="EMBL" id="RBVX01000001">
    <property type="protein sequence ID" value="RSL35203.1"/>
    <property type="molecule type" value="Genomic_DNA"/>
</dbReference>
<reference evidence="6 7" key="1">
    <citation type="submission" date="2018-10" db="EMBL/GenBank/DDBJ databases">
        <title>Draft genome sequence of Bacillus salarius IM0101, isolated from a hypersaline soil in Inner Mongolia, China.</title>
        <authorList>
            <person name="Yamprayoonswat W."/>
            <person name="Boonvisut S."/>
            <person name="Jumpathong W."/>
            <person name="Sittihan S."/>
            <person name="Ruangsuj P."/>
            <person name="Wanthongcharoen S."/>
            <person name="Thongpramul N."/>
            <person name="Pimmason S."/>
            <person name="Yu B."/>
            <person name="Yasawong M."/>
        </authorList>
    </citation>
    <scope>NUCLEOTIDE SEQUENCE [LARGE SCALE GENOMIC DNA]</scope>
    <source>
        <strain evidence="6 7">IM0101</strain>
    </source>
</reference>
<comment type="caution">
    <text evidence="6">The sequence shown here is derived from an EMBL/GenBank/DDBJ whole genome shotgun (WGS) entry which is preliminary data.</text>
</comment>
<evidence type="ECO:0000256" key="1">
    <source>
        <dbReference type="ARBA" id="ARBA00022485"/>
    </source>
</evidence>
<feature type="region of interest" description="Disordered" evidence="4">
    <location>
        <begin position="34"/>
        <end position="54"/>
    </location>
</feature>
<dbReference type="InterPro" id="IPR016101">
    <property type="entry name" value="CO_DH_a-bundle"/>
</dbReference>
<organism evidence="6 7">
    <name type="scientific">Salibacterium salarium</name>
    <dbReference type="NCBI Taxonomy" id="284579"/>
    <lineage>
        <taxon>Bacteria</taxon>
        <taxon>Bacillati</taxon>
        <taxon>Bacillota</taxon>
        <taxon>Bacilli</taxon>
        <taxon>Bacillales</taxon>
        <taxon>Bacillaceae</taxon>
    </lineage>
</organism>
<dbReference type="GO" id="GO:0016151">
    <property type="term" value="F:nickel cation binding"/>
    <property type="evidence" value="ECO:0007669"/>
    <property type="project" value="InterPro"/>
</dbReference>
<evidence type="ECO:0000313" key="6">
    <source>
        <dbReference type="EMBL" id="RSL35203.1"/>
    </source>
</evidence>
<evidence type="ECO:0000313" key="7">
    <source>
        <dbReference type="Proteomes" id="UP000275076"/>
    </source>
</evidence>
<keyword evidence="7" id="KW-1185">Reference proteome</keyword>
<evidence type="ECO:0008006" key="8">
    <source>
        <dbReference type="Google" id="ProtNLM"/>
    </source>
</evidence>
<evidence type="ECO:0000256" key="2">
    <source>
        <dbReference type="ARBA" id="ARBA00022596"/>
    </source>
</evidence>
<dbReference type="AlphaFoldDB" id="A0A428N9Z9"/>
<dbReference type="OrthoDB" id="2944517at2"/>
<feature type="signal peptide" evidence="5">
    <location>
        <begin position="1"/>
        <end position="29"/>
    </location>
</feature>
<evidence type="ECO:0000256" key="3">
    <source>
        <dbReference type="ARBA" id="ARBA00023002"/>
    </source>
</evidence>
<dbReference type="Proteomes" id="UP000275076">
    <property type="component" value="Unassembled WGS sequence"/>
</dbReference>
<evidence type="ECO:0000256" key="4">
    <source>
        <dbReference type="SAM" id="MobiDB-lite"/>
    </source>
</evidence>
<feature type="compositionally biased region" description="Polar residues" evidence="4">
    <location>
        <begin position="45"/>
        <end position="54"/>
    </location>
</feature>
<keyword evidence="1" id="KW-0004">4Fe-4S</keyword>
<keyword evidence="5" id="KW-0732">Signal</keyword>
<name>A0A428N9Z9_9BACI</name>
<dbReference type="GO" id="GO:0051539">
    <property type="term" value="F:4 iron, 4 sulfur cluster binding"/>
    <property type="evidence" value="ECO:0007669"/>
    <property type="project" value="UniProtKB-KW"/>
</dbReference>
<sequence length="236" mass="26094">MLWNRKGNYLLASVLSIGVIGAVPGVASANSNATNTAAQEEAPSDDTTFSQNRANQQIDIKNGRAMKTDDVEHYAEELGIETENKNIYEISQEVKEVATKQRASELGITTEGKNLRTLTEEVREAVVEERASELGIEIENKDTNELVKAISEAELKAEAVDLGIDPDGKDIAQLMMEVKEEQTLLTAEQLGIETAGKSTREITNEIVNEHAEEVKDMDFFPSPNHDVDPYMHGYRE</sequence>
<keyword evidence="3" id="KW-0560">Oxidoreductase</keyword>